<reference evidence="2 3" key="1">
    <citation type="submission" date="2019-12" db="EMBL/GenBank/DDBJ databases">
        <title>Genomic-based taxomic classification of the family Erythrobacteraceae.</title>
        <authorList>
            <person name="Xu L."/>
        </authorList>
    </citation>
    <scope>NUCLEOTIDE SEQUENCE [LARGE SCALE GENOMIC DNA]</scope>
    <source>
        <strain evidence="2 3">JCM 10282</strain>
    </source>
</reference>
<evidence type="ECO:0000313" key="3">
    <source>
        <dbReference type="Proteomes" id="UP000430021"/>
    </source>
</evidence>
<name>A0A6I4UJX7_9SPHN</name>
<dbReference type="AlphaFoldDB" id="A0A6I4UJX7"/>
<gene>
    <name evidence="1" type="ORF">FHS52_001672</name>
    <name evidence="2" type="ORF">GRI59_11345</name>
</gene>
<accession>A0A6I4UJX7</accession>
<evidence type="ECO:0000313" key="4">
    <source>
        <dbReference type="Proteomes" id="UP000548685"/>
    </source>
</evidence>
<protein>
    <submittedName>
        <fullName evidence="2">DUF4403 family protein</fullName>
    </submittedName>
</protein>
<dbReference type="InterPro" id="IPR025515">
    <property type="entry name" value="DUF4403"/>
</dbReference>
<keyword evidence="4" id="KW-1185">Reference proteome</keyword>
<dbReference type="OrthoDB" id="1299766at2"/>
<evidence type="ECO:0000313" key="2">
    <source>
        <dbReference type="EMBL" id="MXP39200.1"/>
    </source>
</evidence>
<proteinExistence type="predicted"/>
<dbReference type="RefSeq" id="WP_160761262.1">
    <property type="nucleotide sequence ID" value="NZ_BAAADZ010000010.1"/>
</dbReference>
<reference evidence="1 4" key="2">
    <citation type="submission" date="2020-08" db="EMBL/GenBank/DDBJ databases">
        <title>Genomic Encyclopedia of Type Strains, Phase IV (KMG-IV): sequencing the most valuable type-strain genomes for metagenomic binning, comparative biology and taxonomic classification.</title>
        <authorList>
            <person name="Goeker M."/>
        </authorList>
    </citation>
    <scope>NUCLEOTIDE SEQUENCE [LARGE SCALE GENOMIC DNA]</scope>
    <source>
        <strain evidence="1 4">DSM 8510</strain>
    </source>
</reference>
<comment type="caution">
    <text evidence="2">The sequence shown here is derived from an EMBL/GenBank/DDBJ whole genome shotgun (WGS) entry which is preliminary data.</text>
</comment>
<dbReference type="EMBL" id="WTYB01000002">
    <property type="protein sequence ID" value="MXP39200.1"/>
    <property type="molecule type" value="Genomic_DNA"/>
</dbReference>
<dbReference type="Proteomes" id="UP000430021">
    <property type="component" value="Unassembled WGS sequence"/>
</dbReference>
<dbReference type="EMBL" id="JACICE010000002">
    <property type="protein sequence ID" value="MBB3775703.1"/>
    <property type="molecule type" value="Genomic_DNA"/>
</dbReference>
<dbReference type="Proteomes" id="UP000548685">
    <property type="component" value="Unassembled WGS sequence"/>
</dbReference>
<dbReference type="Pfam" id="PF14356">
    <property type="entry name" value="DUF4403"/>
    <property type="match status" value="1"/>
</dbReference>
<sequence>MTALAAASLILLVGCGASDDAASVAPPRGDDPIVFQQQASEIAVDLKLDLAELERTLERELPRELWQIDRPGSECVASQKVDLALFKVKSPKIECHIVGKVTRGRLRLSGKGEVLTVNLPVKGTLAARDVAGMFKGETGTGAAEVALSLRLDLTPDWKLASTAKLNYRWTRQPGIDFLGRRITFTSEADRELRPVKREVERIVARELARLPVRATAQDGWTKAHGVFVLNRENPAVWGRMTPQRFRFGGYTVSGRELVLRLGLDAMFESFVGIKPDAPEPAPLPPLARRDKAQAKSILHVPVVADYAVLEPVIAKALAKRAQRPFVIADYGSVTAQFDKITVYGTGEGRIAVGGEFTANSDLPVIEQAMGMIWLTARPVNTPGSRAVKFTEVRITGDTDIVGEEFLFALANSPDFQGAITDALAQNFEGDFTKLRGKIDRALAKRTGRLTDYSITIERVETGIITAHGQGLYLPVDITAQIDARLRRLN</sequence>
<organism evidence="2 3">
    <name type="scientific">Erythrobacter ramosus</name>
    <dbReference type="NCBI Taxonomy" id="35811"/>
    <lineage>
        <taxon>Bacteria</taxon>
        <taxon>Pseudomonadati</taxon>
        <taxon>Pseudomonadota</taxon>
        <taxon>Alphaproteobacteria</taxon>
        <taxon>Sphingomonadales</taxon>
        <taxon>Erythrobacteraceae</taxon>
        <taxon>Erythrobacter/Porphyrobacter group</taxon>
        <taxon>Erythrobacter</taxon>
    </lineage>
</organism>
<evidence type="ECO:0000313" key="1">
    <source>
        <dbReference type="EMBL" id="MBB3775703.1"/>
    </source>
</evidence>